<protein>
    <submittedName>
        <fullName evidence="1">Uncharacterized protein</fullName>
    </submittedName>
</protein>
<dbReference type="EMBL" id="CAJOBF010007510">
    <property type="protein sequence ID" value="CAF4234460.1"/>
    <property type="molecule type" value="Genomic_DNA"/>
</dbReference>
<evidence type="ECO:0000313" key="1">
    <source>
        <dbReference type="EMBL" id="CAF4234460.1"/>
    </source>
</evidence>
<comment type="caution">
    <text evidence="1">The sequence shown here is derived from an EMBL/GenBank/DDBJ whole genome shotgun (WGS) entry which is preliminary data.</text>
</comment>
<evidence type="ECO:0000313" key="2">
    <source>
        <dbReference type="Proteomes" id="UP000663842"/>
    </source>
</evidence>
<gene>
    <name evidence="1" type="ORF">UXM345_LOCUS29831</name>
</gene>
<proteinExistence type="predicted"/>
<reference evidence="1" key="1">
    <citation type="submission" date="2021-02" db="EMBL/GenBank/DDBJ databases">
        <authorList>
            <person name="Nowell W R."/>
        </authorList>
    </citation>
    <scope>NUCLEOTIDE SEQUENCE</scope>
</reference>
<organism evidence="1 2">
    <name type="scientific">Rotaria magnacalcarata</name>
    <dbReference type="NCBI Taxonomy" id="392030"/>
    <lineage>
        <taxon>Eukaryota</taxon>
        <taxon>Metazoa</taxon>
        <taxon>Spiralia</taxon>
        <taxon>Gnathifera</taxon>
        <taxon>Rotifera</taxon>
        <taxon>Eurotatoria</taxon>
        <taxon>Bdelloidea</taxon>
        <taxon>Philodinida</taxon>
        <taxon>Philodinidae</taxon>
        <taxon>Rotaria</taxon>
    </lineage>
</organism>
<name>A0A820DNW0_9BILA</name>
<sequence>SFSICRNDYGESLQTLQDDLIAAIIGT</sequence>
<dbReference type="Proteomes" id="UP000663842">
    <property type="component" value="Unassembled WGS sequence"/>
</dbReference>
<accession>A0A820DNW0</accession>
<dbReference type="AlphaFoldDB" id="A0A820DNW0"/>
<feature type="non-terminal residue" evidence="1">
    <location>
        <position position="1"/>
    </location>
</feature>